<dbReference type="GO" id="GO:0006826">
    <property type="term" value="P:iron ion transport"/>
    <property type="evidence" value="ECO:0007669"/>
    <property type="project" value="UniProtKB-KW"/>
</dbReference>
<organism evidence="16 17">
    <name type="scientific">Novosphingobium endophyticum</name>
    <dbReference type="NCBI Taxonomy" id="1955250"/>
    <lineage>
        <taxon>Bacteria</taxon>
        <taxon>Pseudomonadati</taxon>
        <taxon>Pseudomonadota</taxon>
        <taxon>Alphaproteobacteria</taxon>
        <taxon>Sphingomonadales</taxon>
        <taxon>Sphingomonadaceae</taxon>
        <taxon>Novosphingobium</taxon>
    </lineage>
</organism>
<dbReference type="InterPro" id="IPR039426">
    <property type="entry name" value="TonB-dep_rcpt-like"/>
</dbReference>
<name>A0A916TUX7_9SPHN</name>
<comment type="subcellular location">
    <subcellularLocation>
        <location evidence="1 11">Cell outer membrane</location>
        <topology evidence="1 11">Multi-pass membrane protein</topology>
    </subcellularLocation>
</comment>
<evidence type="ECO:0000256" key="2">
    <source>
        <dbReference type="ARBA" id="ARBA00022448"/>
    </source>
</evidence>
<feature type="domain" description="TonB-dependent receptor plug" evidence="15">
    <location>
        <begin position="54"/>
        <end position="162"/>
    </location>
</feature>
<keyword evidence="17" id="KW-1185">Reference proteome</keyword>
<evidence type="ECO:0000256" key="10">
    <source>
        <dbReference type="ARBA" id="ARBA00023237"/>
    </source>
</evidence>
<evidence type="ECO:0000256" key="7">
    <source>
        <dbReference type="ARBA" id="ARBA00023065"/>
    </source>
</evidence>
<accession>A0A916TUX7</accession>
<evidence type="ECO:0000256" key="12">
    <source>
        <dbReference type="RuleBase" id="RU003357"/>
    </source>
</evidence>
<reference evidence="16" key="2">
    <citation type="submission" date="2020-09" db="EMBL/GenBank/DDBJ databases">
        <authorList>
            <person name="Sun Q."/>
            <person name="Zhou Y."/>
        </authorList>
    </citation>
    <scope>NUCLEOTIDE SEQUENCE</scope>
    <source>
        <strain evidence="16">CGMCC 1.15095</strain>
    </source>
</reference>
<keyword evidence="5 11" id="KW-0812">Transmembrane</keyword>
<feature type="domain" description="TonB-dependent receptor-like beta-barrel" evidence="14">
    <location>
        <begin position="322"/>
        <end position="750"/>
    </location>
</feature>
<evidence type="ECO:0000313" key="17">
    <source>
        <dbReference type="Proteomes" id="UP000608154"/>
    </source>
</evidence>
<evidence type="ECO:0000256" key="9">
    <source>
        <dbReference type="ARBA" id="ARBA00023136"/>
    </source>
</evidence>
<dbReference type="PANTHER" id="PTHR32552:SF81">
    <property type="entry name" value="TONB-DEPENDENT OUTER MEMBRANE RECEPTOR"/>
    <property type="match status" value="1"/>
</dbReference>
<dbReference type="InterPro" id="IPR012910">
    <property type="entry name" value="Plug_dom"/>
</dbReference>
<keyword evidence="4" id="KW-0410">Iron transport</keyword>
<keyword evidence="7" id="KW-0406">Ion transport</keyword>
<comment type="caution">
    <text evidence="16">The sequence shown here is derived from an EMBL/GenBank/DDBJ whole genome shotgun (WGS) entry which is preliminary data.</text>
</comment>
<keyword evidence="6" id="KW-0408">Iron</keyword>
<dbReference type="Pfam" id="PF07715">
    <property type="entry name" value="Plug"/>
    <property type="match status" value="1"/>
</dbReference>
<keyword evidence="9 11" id="KW-0472">Membrane</keyword>
<dbReference type="PROSITE" id="PS52016">
    <property type="entry name" value="TONB_DEPENDENT_REC_3"/>
    <property type="match status" value="1"/>
</dbReference>
<dbReference type="EMBL" id="BMHK01000024">
    <property type="protein sequence ID" value="GGC09603.1"/>
    <property type="molecule type" value="Genomic_DNA"/>
</dbReference>
<keyword evidence="16" id="KW-0675">Receptor</keyword>
<feature type="chain" id="PRO_5037137503" evidence="13">
    <location>
        <begin position="26"/>
        <end position="788"/>
    </location>
</feature>
<evidence type="ECO:0000256" key="1">
    <source>
        <dbReference type="ARBA" id="ARBA00004571"/>
    </source>
</evidence>
<evidence type="ECO:0000256" key="13">
    <source>
        <dbReference type="SAM" id="SignalP"/>
    </source>
</evidence>
<evidence type="ECO:0000256" key="4">
    <source>
        <dbReference type="ARBA" id="ARBA00022496"/>
    </source>
</evidence>
<dbReference type="Gene3D" id="2.40.170.20">
    <property type="entry name" value="TonB-dependent receptor, beta-barrel domain"/>
    <property type="match status" value="1"/>
</dbReference>
<proteinExistence type="inferred from homology"/>
<keyword evidence="8 12" id="KW-0798">TonB box</keyword>
<dbReference type="PANTHER" id="PTHR32552">
    <property type="entry name" value="FERRICHROME IRON RECEPTOR-RELATED"/>
    <property type="match status" value="1"/>
</dbReference>
<dbReference type="GO" id="GO:0009279">
    <property type="term" value="C:cell outer membrane"/>
    <property type="evidence" value="ECO:0007669"/>
    <property type="project" value="UniProtKB-SubCell"/>
</dbReference>
<dbReference type="InterPro" id="IPR036942">
    <property type="entry name" value="Beta-barrel_TonB_sf"/>
</dbReference>
<keyword evidence="13" id="KW-0732">Signal</keyword>
<comment type="similarity">
    <text evidence="11 12">Belongs to the TonB-dependent receptor family.</text>
</comment>
<dbReference type="SUPFAM" id="SSF56935">
    <property type="entry name" value="Porins"/>
    <property type="match status" value="1"/>
</dbReference>
<dbReference type="Proteomes" id="UP000608154">
    <property type="component" value="Unassembled WGS sequence"/>
</dbReference>
<sequence>MRKFSEVAAYLLCGAAMVQAVPALAQGTGSAAQAVTERGFNEIIVTARRREESLQDVPVAVAVISQAQLQNNLATDLTKIGELAPQVMIGRQTVGTGAIIGIRGISSTSSDPGLDQSVAVAIDNVVLSRGRIVTAAMFDLAQVEIMEGPQVLFFGKNSPAGVITLRSAGPTEVLEGYVRAGYEFTADERYLEAAISGPLSDTLGARLAFRASSMEGWMRNVAEPVVYPLNPAVTVPGATGGRRQPEGEDYTGRLTVAWQPSDDLDVTLKVLLSHQKLNSSTGYAESFCTNGQTVPTLFGTIPFPTGDCAKNRVKSEGGLPADFAANYPFSSNGAPSFKTDAVLGSLNVDKSFGDVTVTSTTGYYKQDFVDARNADFTPFTTIWSVQEEDYKLFTQELRFDTGFEGALNLMGGVYFEDSSRFFGNYPDVFHGGLNPTANNFTTVETVAHADNQSFSVFGQVRYRITPAIELAGGARYSHDKKKQDIVNRAVGISSFPFRPEGSVLRARLSDDNISPEVTLSWKPSRDHLVYGAYKTGYKAGAISTAALLFTSATPENVQIGAEKVEGFEAGYKGELFDRRLRFDVTAYTYKYKDLQLGTFDPETISFLIQNAAAARTRGMQASLNWFATDDLSFRGNLGYNRARYLNYSDSQCFPGQTAAQGCIAGRQDLTGKPLTRAPKLTFNLGASYTAHLGGDWKVNLAGDASYSSKYQSAADNAPGGVQPSFWRLNAALHLSPEDERFRLSIIGRNLTNSYYLISTSGRPAGTTNEFIGVFSRPREVALQGEVRF</sequence>
<evidence type="ECO:0000259" key="14">
    <source>
        <dbReference type="Pfam" id="PF00593"/>
    </source>
</evidence>
<evidence type="ECO:0000313" key="16">
    <source>
        <dbReference type="EMBL" id="GGC09603.1"/>
    </source>
</evidence>
<keyword evidence="2 11" id="KW-0813">Transport</keyword>
<evidence type="ECO:0000256" key="8">
    <source>
        <dbReference type="ARBA" id="ARBA00023077"/>
    </source>
</evidence>
<dbReference type="Pfam" id="PF00593">
    <property type="entry name" value="TonB_dep_Rec_b-barrel"/>
    <property type="match status" value="1"/>
</dbReference>
<evidence type="ECO:0000259" key="15">
    <source>
        <dbReference type="Pfam" id="PF07715"/>
    </source>
</evidence>
<dbReference type="AlphaFoldDB" id="A0A916TUX7"/>
<evidence type="ECO:0000256" key="5">
    <source>
        <dbReference type="ARBA" id="ARBA00022692"/>
    </source>
</evidence>
<evidence type="ECO:0000256" key="3">
    <source>
        <dbReference type="ARBA" id="ARBA00022452"/>
    </source>
</evidence>
<evidence type="ECO:0000256" key="11">
    <source>
        <dbReference type="PROSITE-ProRule" id="PRU01360"/>
    </source>
</evidence>
<gene>
    <name evidence="16" type="ORF">GCM10011494_30340</name>
</gene>
<protein>
    <submittedName>
        <fullName evidence="16">TonB-dependent receptor</fullName>
    </submittedName>
</protein>
<dbReference type="InterPro" id="IPR000531">
    <property type="entry name" value="Beta-barrel_TonB"/>
</dbReference>
<reference evidence="16" key="1">
    <citation type="journal article" date="2014" name="Int. J. Syst. Evol. Microbiol.">
        <title>Complete genome sequence of Corynebacterium casei LMG S-19264T (=DSM 44701T), isolated from a smear-ripened cheese.</title>
        <authorList>
            <consortium name="US DOE Joint Genome Institute (JGI-PGF)"/>
            <person name="Walter F."/>
            <person name="Albersmeier A."/>
            <person name="Kalinowski J."/>
            <person name="Ruckert C."/>
        </authorList>
    </citation>
    <scope>NUCLEOTIDE SEQUENCE</scope>
    <source>
        <strain evidence="16">CGMCC 1.15095</strain>
    </source>
</reference>
<keyword evidence="3 11" id="KW-1134">Transmembrane beta strand</keyword>
<keyword evidence="10 11" id="KW-0998">Cell outer membrane</keyword>
<feature type="signal peptide" evidence="13">
    <location>
        <begin position="1"/>
        <end position="25"/>
    </location>
</feature>
<evidence type="ECO:0000256" key="6">
    <source>
        <dbReference type="ARBA" id="ARBA00023004"/>
    </source>
</evidence>